<accession>T1ER30</accession>
<reference evidence="2" key="3">
    <citation type="submission" date="2015-06" db="UniProtKB">
        <authorList>
            <consortium name="EnsemblMetazoa"/>
        </authorList>
    </citation>
    <scope>IDENTIFICATION</scope>
</reference>
<dbReference type="InParanoid" id="T1ER30"/>
<keyword evidence="3" id="KW-1185">Reference proteome</keyword>
<dbReference type="Proteomes" id="UP000015101">
    <property type="component" value="Unassembled WGS sequence"/>
</dbReference>
<protein>
    <submittedName>
        <fullName evidence="1 2">Uncharacterized protein</fullName>
    </submittedName>
</protein>
<dbReference type="EnsemblMetazoa" id="HelroT161081">
    <property type="protein sequence ID" value="HelroP161081"/>
    <property type="gene ID" value="HelroG161081"/>
</dbReference>
<organism evidence="2 3">
    <name type="scientific">Helobdella robusta</name>
    <name type="common">Californian leech</name>
    <dbReference type="NCBI Taxonomy" id="6412"/>
    <lineage>
        <taxon>Eukaryota</taxon>
        <taxon>Metazoa</taxon>
        <taxon>Spiralia</taxon>
        <taxon>Lophotrochozoa</taxon>
        <taxon>Annelida</taxon>
        <taxon>Clitellata</taxon>
        <taxon>Hirudinea</taxon>
        <taxon>Rhynchobdellida</taxon>
        <taxon>Glossiphoniidae</taxon>
        <taxon>Helobdella</taxon>
    </lineage>
</organism>
<dbReference type="AlphaFoldDB" id="T1ER30"/>
<reference evidence="3" key="1">
    <citation type="submission" date="2012-12" db="EMBL/GenBank/DDBJ databases">
        <authorList>
            <person name="Hellsten U."/>
            <person name="Grimwood J."/>
            <person name="Chapman J.A."/>
            <person name="Shapiro H."/>
            <person name="Aerts A."/>
            <person name="Otillar R.P."/>
            <person name="Terry A.Y."/>
            <person name="Boore J.L."/>
            <person name="Simakov O."/>
            <person name="Marletaz F."/>
            <person name="Cho S.-J."/>
            <person name="Edsinger-Gonzales E."/>
            <person name="Havlak P."/>
            <person name="Kuo D.-H."/>
            <person name="Larsson T."/>
            <person name="Lv J."/>
            <person name="Arendt D."/>
            <person name="Savage R."/>
            <person name="Osoegawa K."/>
            <person name="de Jong P."/>
            <person name="Lindberg D.R."/>
            <person name="Seaver E.C."/>
            <person name="Weisblat D.A."/>
            <person name="Putnam N.H."/>
            <person name="Grigoriev I.V."/>
            <person name="Rokhsar D.S."/>
        </authorList>
    </citation>
    <scope>NUCLEOTIDE SEQUENCE</scope>
</reference>
<dbReference type="RefSeq" id="XP_009019299.1">
    <property type="nucleotide sequence ID" value="XM_009021051.1"/>
</dbReference>
<dbReference type="EMBL" id="KB096742">
    <property type="protein sequence ID" value="ESO01891.1"/>
    <property type="molecule type" value="Genomic_DNA"/>
</dbReference>
<dbReference type="KEGG" id="hro:HELRODRAFT_161081"/>
<dbReference type="EMBL" id="AMQM01000745">
    <property type="status" value="NOT_ANNOTATED_CDS"/>
    <property type="molecule type" value="Genomic_DNA"/>
</dbReference>
<dbReference type="HOGENOM" id="CLU_2087411_0_0_1"/>
<reference evidence="1 3" key="2">
    <citation type="journal article" date="2013" name="Nature">
        <title>Insights into bilaterian evolution from three spiralian genomes.</title>
        <authorList>
            <person name="Simakov O."/>
            <person name="Marletaz F."/>
            <person name="Cho S.J."/>
            <person name="Edsinger-Gonzales E."/>
            <person name="Havlak P."/>
            <person name="Hellsten U."/>
            <person name="Kuo D.H."/>
            <person name="Larsson T."/>
            <person name="Lv J."/>
            <person name="Arendt D."/>
            <person name="Savage R."/>
            <person name="Osoegawa K."/>
            <person name="de Jong P."/>
            <person name="Grimwood J."/>
            <person name="Chapman J.A."/>
            <person name="Shapiro H."/>
            <person name="Aerts A."/>
            <person name="Otillar R.P."/>
            <person name="Terry A.Y."/>
            <person name="Boore J.L."/>
            <person name="Grigoriev I.V."/>
            <person name="Lindberg D.R."/>
            <person name="Seaver E.C."/>
            <person name="Weisblat D.A."/>
            <person name="Putnam N.H."/>
            <person name="Rokhsar D.S."/>
        </authorList>
    </citation>
    <scope>NUCLEOTIDE SEQUENCE</scope>
</reference>
<dbReference type="GeneID" id="20199030"/>
<evidence type="ECO:0000313" key="3">
    <source>
        <dbReference type="Proteomes" id="UP000015101"/>
    </source>
</evidence>
<evidence type="ECO:0000313" key="1">
    <source>
        <dbReference type="EMBL" id="ESO01891.1"/>
    </source>
</evidence>
<evidence type="ECO:0000313" key="2">
    <source>
        <dbReference type="EnsemblMetazoa" id="HelroP161081"/>
    </source>
</evidence>
<sequence length="117" mass="13756">MVYILSSNSTDSDVNRHPLPFQRSNYTHLRELLEYFSVSLQNPTNWQPPAHLEFSGVPAVQSKPVYKMWVPYFSHHSKFSFCKFRRSEKQNNQIIEKIAAIKKYTASVKLCKSQQKF</sequence>
<dbReference type="CTD" id="20199030"/>
<gene>
    <name evidence="2" type="primary">20199030</name>
    <name evidence="1" type="ORF">HELRODRAFT_161081</name>
</gene>
<name>T1ER30_HELRO</name>
<proteinExistence type="predicted"/>